<dbReference type="EC" id="3.1.1.61" evidence="2"/>
<dbReference type="PROSITE" id="PS50122">
    <property type="entry name" value="CHEB"/>
    <property type="match status" value="1"/>
</dbReference>
<sequence length="203" mass="21622">MPASVLAEIGAALRGRRVELVVIGGSAGGVDALFQLLPAIPAGFRPSVACILHVPPDRDSRLAELFEMRSALPVREARDKEPLQPGVIYFAGSGYHLSVERERCFSLSCEPPVQFARPAIDVLMESAADAYGPALAGILLTGANHDGAEGMCRIRERGGLTVVQDPGEAQASAMPNEAIRRCAPHLVLPLLGIRTLLPMLRNL</sequence>
<dbReference type="RefSeq" id="WP_281914554.1">
    <property type="nucleotide sequence ID" value="NZ_AP026966.1"/>
</dbReference>
<evidence type="ECO:0000256" key="2">
    <source>
        <dbReference type="ARBA" id="ARBA00039140"/>
    </source>
</evidence>
<gene>
    <name evidence="6" type="ORF">MasN3_38900</name>
</gene>
<dbReference type="CDD" id="cd16433">
    <property type="entry name" value="CheB"/>
    <property type="match status" value="1"/>
</dbReference>
<organism evidence="6 7">
    <name type="scientific">Massilia varians</name>
    <dbReference type="NCBI Taxonomy" id="457921"/>
    <lineage>
        <taxon>Bacteria</taxon>
        <taxon>Pseudomonadati</taxon>
        <taxon>Pseudomonadota</taxon>
        <taxon>Betaproteobacteria</taxon>
        <taxon>Burkholderiales</taxon>
        <taxon>Oxalobacteraceae</taxon>
        <taxon>Telluria group</taxon>
        <taxon>Massilia</taxon>
    </lineage>
</organism>
<feature type="domain" description="CheB-type methylesterase" evidence="5">
    <location>
        <begin position="14"/>
        <end position="190"/>
    </location>
</feature>
<evidence type="ECO:0000256" key="3">
    <source>
        <dbReference type="ARBA" id="ARBA00048267"/>
    </source>
</evidence>
<dbReference type="InterPro" id="IPR000673">
    <property type="entry name" value="Sig_transdc_resp-reg_Me-estase"/>
</dbReference>
<dbReference type="Proteomes" id="UP001163336">
    <property type="component" value="Chromosome"/>
</dbReference>
<dbReference type="PANTHER" id="PTHR42872">
    <property type="entry name" value="PROTEIN-GLUTAMATE METHYLESTERASE/PROTEIN-GLUTAMINE GLUTAMINASE"/>
    <property type="match status" value="1"/>
</dbReference>
<proteinExistence type="predicted"/>
<evidence type="ECO:0000313" key="6">
    <source>
        <dbReference type="EMBL" id="BDT60396.1"/>
    </source>
</evidence>
<keyword evidence="4" id="KW-0145">Chemotaxis</keyword>
<dbReference type="PANTHER" id="PTHR42872:SF6">
    <property type="entry name" value="PROTEIN-GLUTAMATE METHYLESTERASE_PROTEIN-GLUTAMINE GLUTAMINASE"/>
    <property type="match status" value="1"/>
</dbReference>
<dbReference type="Pfam" id="PF01339">
    <property type="entry name" value="CheB_methylest"/>
    <property type="match status" value="1"/>
</dbReference>
<name>A0ABN6TDV8_9BURK</name>
<feature type="active site" evidence="4">
    <location>
        <position position="53"/>
    </location>
</feature>
<accession>A0ABN6TDV8</accession>
<dbReference type="SUPFAM" id="SSF52738">
    <property type="entry name" value="Methylesterase CheB, C-terminal domain"/>
    <property type="match status" value="1"/>
</dbReference>
<protein>
    <recommendedName>
        <fullName evidence="2">protein-glutamate methylesterase</fullName>
        <ecNumber evidence="2">3.1.1.61</ecNumber>
    </recommendedName>
</protein>
<evidence type="ECO:0000313" key="7">
    <source>
        <dbReference type="Proteomes" id="UP001163336"/>
    </source>
</evidence>
<evidence type="ECO:0000259" key="5">
    <source>
        <dbReference type="PROSITE" id="PS50122"/>
    </source>
</evidence>
<feature type="active site" evidence="4">
    <location>
        <position position="146"/>
    </location>
</feature>
<reference evidence="6" key="1">
    <citation type="submission" date="2022-11" db="EMBL/GenBank/DDBJ databases">
        <title>Isolation and characterization of PLA-degrading bacterium Massilia sp. from Antarctic soil.</title>
        <authorList>
            <person name="Sato K."/>
            <person name="Gomez-Fuentes C."/>
            <person name="Ahmad S.A."/>
            <person name="Zulkharnain A."/>
        </authorList>
    </citation>
    <scope>NUCLEOTIDE SEQUENCE</scope>
    <source>
        <strain evidence="6">N-3</strain>
    </source>
</reference>
<dbReference type="Gene3D" id="3.40.50.180">
    <property type="entry name" value="Methylesterase CheB, C-terminal domain"/>
    <property type="match status" value="1"/>
</dbReference>
<dbReference type="EMBL" id="AP026966">
    <property type="protein sequence ID" value="BDT60396.1"/>
    <property type="molecule type" value="Genomic_DNA"/>
</dbReference>
<evidence type="ECO:0000256" key="1">
    <source>
        <dbReference type="ARBA" id="ARBA00022801"/>
    </source>
</evidence>
<dbReference type="InterPro" id="IPR035909">
    <property type="entry name" value="CheB_C"/>
</dbReference>
<feature type="active site" evidence="4">
    <location>
        <position position="26"/>
    </location>
</feature>
<keyword evidence="1 4" id="KW-0378">Hydrolase</keyword>
<evidence type="ECO:0000256" key="4">
    <source>
        <dbReference type="PROSITE-ProRule" id="PRU00050"/>
    </source>
</evidence>
<comment type="catalytic activity">
    <reaction evidence="3">
        <text>[protein]-L-glutamate 5-O-methyl ester + H2O = L-glutamyl-[protein] + methanol + H(+)</text>
        <dbReference type="Rhea" id="RHEA:23236"/>
        <dbReference type="Rhea" id="RHEA-COMP:10208"/>
        <dbReference type="Rhea" id="RHEA-COMP:10311"/>
        <dbReference type="ChEBI" id="CHEBI:15377"/>
        <dbReference type="ChEBI" id="CHEBI:15378"/>
        <dbReference type="ChEBI" id="CHEBI:17790"/>
        <dbReference type="ChEBI" id="CHEBI:29973"/>
        <dbReference type="ChEBI" id="CHEBI:82795"/>
        <dbReference type="EC" id="3.1.1.61"/>
    </reaction>
</comment>
<keyword evidence="7" id="KW-1185">Reference proteome</keyword>